<dbReference type="SUPFAM" id="SSF56300">
    <property type="entry name" value="Metallo-dependent phosphatases"/>
    <property type="match status" value="1"/>
</dbReference>
<feature type="domain" description="Calcineurin-like phosphoesterase" evidence="2">
    <location>
        <begin position="3"/>
        <end position="197"/>
    </location>
</feature>
<evidence type="ECO:0000313" key="3">
    <source>
        <dbReference type="EMBL" id="ACF43713.1"/>
    </source>
</evidence>
<dbReference type="KEGG" id="pph:Ppha_1460"/>
<dbReference type="PIRSF" id="PIRSF033091">
    <property type="entry name" value="Pesterase_YhaO"/>
    <property type="match status" value="1"/>
</dbReference>
<dbReference type="InterPro" id="IPR041796">
    <property type="entry name" value="Mre11_N"/>
</dbReference>
<proteinExistence type="predicted"/>
<evidence type="ECO:0000313" key="4">
    <source>
        <dbReference type="Proteomes" id="UP000002724"/>
    </source>
</evidence>
<evidence type="ECO:0000259" key="2">
    <source>
        <dbReference type="Pfam" id="PF00149"/>
    </source>
</evidence>
<protein>
    <submittedName>
        <fullName evidence="3">Metallophosphoesterase</fullName>
    </submittedName>
</protein>
<dbReference type="STRING" id="324925.Ppha_1460"/>
<dbReference type="GO" id="GO:0016787">
    <property type="term" value="F:hydrolase activity"/>
    <property type="evidence" value="ECO:0007669"/>
    <property type="project" value="UniProtKB-KW"/>
</dbReference>
<keyword evidence="4" id="KW-1185">Reference proteome</keyword>
<evidence type="ECO:0000256" key="1">
    <source>
        <dbReference type="ARBA" id="ARBA00022801"/>
    </source>
</evidence>
<dbReference type="PANTHER" id="PTHR30337:SF7">
    <property type="entry name" value="PHOSPHOESTERASE"/>
    <property type="match status" value="1"/>
</dbReference>
<dbReference type="OrthoDB" id="9773856at2"/>
<gene>
    <name evidence="3" type="ordered locus">Ppha_1460</name>
</gene>
<dbReference type="InterPro" id="IPR029052">
    <property type="entry name" value="Metallo-depent_PP-like"/>
</dbReference>
<dbReference type="Gene3D" id="3.60.21.10">
    <property type="match status" value="1"/>
</dbReference>
<keyword evidence="1" id="KW-0378">Hydrolase</keyword>
<dbReference type="CDD" id="cd00840">
    <property type="entry name" value="MPP_Mre11_N"/>
    <property type="match status" value="1"/>
</dbReference>
<dbReference type="InterPro" id="IPR004843">
    <property type="entry name" value="Calcineurin-like_PHP"/>
</dbReference>
<dbReference type="InterPro" id="IPR014576">
    <property type="entry name" value="Pesterase_YhaO"/>
</dbReference>
<dbReference type="eggNOG" id="COG0420">
    <property type="taxonomic scope" value="Bacteria"/>
</dbReference>
<dbReference type="InterPro" id="IPR050535">
    <property type="entry name" value="DNA_Repair-Maintenance_Comp"/>
</dbReference>
<dbReference type="Pfam" id="PF00149">
    <property type="entry name" value="Metallophos"/>
    <property type="match status" value="1"/>
</dbReference>
<dbReference type="RefSeq" id="WP_012508201.1">
    <property type="nucleotide sequence ID" value="NC_011060.1"/>
</dbReference>
<sequence length="419" mass="46830">MFTFLHAADIHLDSPLKGLEAYQDAPLEQIRLAARRAFDNLVELALDEKVAFVLLAGDLYDGDWKDYNTGLYFVNRMGRLRDAGIPVIMVSGNHDAARQITRSLKLPDNVTLFPHRSVGTLLLDHYGVAIHGQSFSSRSVMDDLVRNFPQGDPALFTIGLLHTSLNGRPGHEPYAPCTLDALRSKGYHYWALGHIHQREEICRDPWVVFSGNIQGRHIRETGPKGCTLVSVDEGRVVSVEERELDVLRWALCRVDSARCDTADSLCDLVREAFEEERVKAYGRPLAVRLIVEGITALHGELHEDALQWSEEFRAVAASFGDVWIEKIIIKSLKGAGPRVQGADDSPVEALLQSVEELQFEESTFVGLVPEFEKLRTKLPPELLSDGDPFKPGEEELTALREEVKELLMAKIGHGGRHEN</sequence>
<dbReference type="EMBL" id="CP001110">
    <property type="protein sequence ID" value="ACF43713.1"/>
    <property type="molecule type" value="Genomic_DNA"/>
</dbReference>
<dbReference type="AlphaFoldDB" id="B4SA17"/>
<organism evidence="3 4">
    <name type="scientific">Pelodictyon phaeoclathratiforme (strain DSM 5477 / BU-1)</name>
    <dbReference type="NCBI Taxonomy" id="324925"/>
    <lineage>
        <taxon>Bacteria</taxon>
        <taxon>Pseudomonadati</taxon>
        <taxon>Chlorobiota</taxon>
        <taxon>Chlorobiia</taxon>
        <taxon>Chlorobiales</taxon>
        <taxon>Chlorobiaceae</taxon>
        <taxon>Chlorobium/Pelodictyon group</taxon>
        <taxon>Pelodictyon</taxon>
    </lineage>
</organism>
<dbReference type="HOGENOM" id="CLU_026621_4_0_10"/>
<accession>B4SA17</accession>
<name>B4SA17_PELPB</name>
<reference evidence="3 4" key="1">
    <citation type="submission" date="2008-06" db="EMBL/GenBank/DDBJ databases">
        <title>Complete sequence of Pelodictyon phaeoclathratiforme BU-1.</title>
        <authorList>
            <consortium name="US DOE Joint Genome Institute"/>
            <person name="Lucas S."/>
            <person name="Copeland A."/>
            <person name="Lapidus A."/>
            <person name="Glavina del Rio T."/>
            <person name="Dalin E."/>
            <person name="Tice H."/>
            <person name="Bruce D."/>
            <person name="Goodwin L."/>
            <person name="Pitluck S."/>
            <person name="Schmutz J."/>
            <person name="Larimer F."/>
            <person name="Land M."/>
            <person name="Hauser L."/>
            <person name="Kyrpides N."/>
            <person name="Mikhailova N."/>
            <person name="Liu Z."/>
            <person name="Li T."/>
            <person name="Zhao F."/>
            <person name="Overmann J."/>
            <person name="Bryant D.A."/>
            <person name="Richardson P."/>
        </authorList>
    </citation>
    <scope>NUCLEOTIDE SEQUENCE [LARGE SCALE GENOMIC DNA]</scope>
    <source>
        <strain evidence="4">DSM 5477 / BU-1</strain>
    </source>
</reference>
<dbReference type="Proteomes" id="UP000002724">
    <property type="component" value="Chromosome"/>
</dbReference>
<dbReference type="PANTHER" id="PTHR30337">
    <property type="entry name" value="COMPONENT OF ATP-DEPENDENT DSDNA EXONUCLEASE"/>
    <property type="match status" value="1"/>
</dbReference>